<comment type="caution">
    <text evidence="2">The sequence shown here is derived from an EMBL/GenBank/DDBJ whole genome shotgun (WGS) entry which is preliminary data.</text>
</comment>
<gene>
    <name evidence="2" type="ORF">NW762_005817</name>
</gene>
<feature type="region of interest" description="Disordered" evidence="1">
    <location>
        <begin position="287"/>
        <end position="320"/>
    </location>
</feature>
<dbReference type="OrthoDB" id="5376804at2759"/>
<dbReference type="EMBL" id="JAOQAZ010000009">
    <property type="protein sequence ID" value="KAJ4263784.1"/>
    <property type="molecule type" value="Genomic_DNA"/>
</dbReference>
<name>A0A9W8S1R8_9HYPO</name>
<proteinExistence type="predicted"/>
<sequence>MSDLDTLIWSQSAIKVHKAVPDLESSKTWPDFEVHASECALYYCAKTYNVKKQGGVIWFNSTELKGVKRNPDSWAPLDSKYEEVSKRILKSLAYHPINSFVTRNDLQLVHGDDTKWNISQEAVEGISYFAQNFFASCLNRENCTEALEDWDVPNGFYISTWPKLAFNDLDKKTMKPAEQYRPSSAKTLWEMGLDSTFNTIAESMSNTLREGADGDSVTGPVPVWKSSQLAVLAKGMVVGDVFKQAHTAGQLDERAKTTPVVLISGVEGSQVGHAEDIPMVTRESRFWEPETSSLNTSNKSYTRVTLDDGDEREQPQERWL</sequence>
<evidence type="ECO:0000313" key="3">
    <source>
        <dbReference type="Proteomes" id="UP001152049"/>
    </source>
</evidence>
<protein>
    <submittedName>
        <fullName evidence="2">Uncharacterized protein</fullName>
    </submittedName>
</protein>
<evidence type="ECO:0000256" key="1">
    <source>
        <dbReference type="SAM" id="MobiDB-lite"/>
    </source>
</evidence>
<evidence type="ECO:0000313" key="2">
    <source>
        <dbReference type="EMBL" id="KAJ4263784.1"/>
    </source>
</evidence>
<keyword evidence="3" id="KW-1185">Reference proteome</keyword>
<accession>A0A9W8S1R8</accession>
<dbReference type="PANTHER" id="PTHR35394:SF5">
    <property type="entry name" value="DUF3176 DOMAIN-CONTAINING PROTEIN"/>
    <property type="match status" value="1"/>
</dbReference>
<dbReference type="Proteomes" id="UP001152049">
    <property type="component" value="Unassembled WGS sequence"/>
</dbReference>
<reference evidence="2" key="1">
    <citation type="submission" date="2022-09" db="EMBL/GenBank/DDBJ databases">
        <title>Fusarium specimens isolated from Avocado Roots.</title>
        <authorList>
            <person name="Stajich J."/>
            <person name="Roper C."/>
            <person name="Heimlech-Rivalta G."/>
        </authorList>
    </citation>
    <scope>NUCLEOTIDE SEQUENCE</scope>
    <source>
        <strain evidence="2">CF00136</strain>
    </source>
</reference>
<feature type="compositionally biased region" description="Polar residues" evidence="1">
    <location>
        <begin position="290"/>
        <end position="303"/>
    </location>
</feature>
<dbReference type="PANTHER" id="PTHR35394">
    <property type="entry name" value="DUF3176 DOMAIN-CONTAINING PROTEIN"/>
    <property type="match status" value="1"/>
</dbReference>
<organism evidence="2 3">
    <name type="scientific">Fusarium torreyae</name>
    <dbReference type="NCBI Taxonomy" id="1237075"/>
    <lineage>
        <taxon>Eukaryota</taxon>
        <taxon>Fungi</taxon>
        <taxon>Dikarya</taxon>
        <taxon>Ascomycota</taxon>
        <taxon>Pezizomycotina</taxon>
        <taxon>Sordariomycetes</taxon>
        <taxon>Hypocreomycetidae</taxon>
        <taxon>Hypocreales</taxon>
        <taxon>Nectriaceae</taxon>
        <taxon>Fusarium</taxon>
    </lineage>
</organism>
<dbReference type="AlphaFoldDB" id="A0A9W8S1R8"/>